<dbReference type="Pfam" id="PF00753">
    <property type="entry name" value="Lactamase_B"/>
    <property type="match status" value="1"/>
</dbReference>
<sequence>MKILLFFLLPLFLTAQTITLQILGSGGPEFSKRASSSYIVWVDGKAKALVDAGGGAFTRFAEAEAKIEDLNFIALTHLHIDHAADLPAFMKAGFFSERTAALPILGTTAAGKFPNIEVYLKRLFGKNGAYAYMDDILTKQSDSFQIVPHMFDQGFNSRNYGDIIVGMAGVNHGSIPAIAYCLSIGGKKILFAGDTSAQSEKLTMLADEVDYLVVHHAIAEHAGHYAKKLHVTPTRIGEVAGKAGVKNLVLSHRMKRTYDSEEESLELIRKNYKGNIIWAEDLMKIKVQ</sequence>
<organism evidence="2">
    <name type="scientific">uncultured Sulfurovum sp</name>
    <dbReference type="NCBI Taxonomy" id="269237"/>
    <lineage>
        <taxon>Bacteria</taxon>
        <taxon>Pseudomonadati</taxon>
        <taxon>Campylobacterota</taxon>
        <taxon>Epsilonproteobacteria</taxon>
        <taxon>Campylobacterales</taxon>
        <taxon>Sulfurovaceae</taxon>
        <taxon>Sulfurovum</taxon>
        <taxon>environmental samples</taxon>
    </lineage>
</organism>
<dbReference type="SMART" id="SM00849">
    <property type="entry name" value="Lactamase_B"/>
    <property type="match status" value="1"/>
</dbReference>
<dbReference type="GO" id="GO:0042781">
    <property type="term" value="F:3'-tRNA processing endoribonuclease activity"/>
    <property type="evidence" value="ECO:0007669"/>
    <property type="project" value="TreeGrafter"/>
</dbReference>
<dbReference type="Gene3D" id="3.60.15.10">
    <property type="entry name" value="Ribonuclease Z/Hydroxyacylglutathione hydrolase-like"/>
    <property type="match status" value="1"/>
</dbReference>
<feature type="domain" description="Metallo-beta-lactamase" evidence="1">
    <location>
        <begin position="34"/>
        <end position="252"/>
    </location>
</feature>
<accession>A0A6S6SQH8</accession>
<keyword evidence="2" id="KW-0378">Hydrolase</keyword>
<dbReference type="SUPFAM" id="SSF56281">
    <property type="entry name" value="Metallo-hydrolase/oxidoreductase"/>
    <property type="match status" value="1"/>
</dbReference>
<proteinExistence type="predicted"/>
<dbReference type="InterPro" id="IPR001279">
    <property type="entry name" value="Metallo-B-lactamas"/>
</dbReference>
<dbReference type="InterPro" id="IPR036866">
    <property type="entry name" value="RibonucZ/Hydroxyglut_hydro"/>
</dbReference>
<evidence type="ECO:0000259" key="1">
    <source>
        <dbReference type="SMART" id="SM00849"/>
    </source>
</evidence>
<reference evidence="2" key="1">
    <citation type="submission" date="2020-01" db="EMBL/GenBank/DDBJ databases">
        <authorList>
            <person name="Meier V. D."/>
            <person name="Meier V D."/>
        </authorList>
    </citation>
    <scope>NUCLEOTIDE SEQUENCE</scope>
    <source>
        <strain evidence="2">HLG_WM_MAG_06</strain>
    </source>
</reference>
<dbReference type="PANTHER" id="PTHR46018:SF2">
    <property type="entry name" value="ZINC PHOSPHODIESTERASE ELAC PROTEIN 1"/>
    <property type="match status" value="1"/>
</dbReference>
<evidence type="ECO:0000313" key="2">
    <source>
        <dbReference type="EMBL" id="CAA6812698.1"/>
    </source>
</evidence>
<protein>
    <submittedName>
        <fullName evidence="2">MBL fold metallo-hydrolase</fullName>
    </submittedName>
</protein>
<dbReference type="PANTHER" id="PTHR46018">
    <property type="entry name" value="ZINC PHOSPHODIESTERASE ELAC PROTEIN 1"/>
    <property type="match status" value="1"/>
</dbReference>
<dbReference type="EMBL" id="CACVAP010000068">
    <property type="protein sequence ID" value="CAA6812698.1"/>
    <property type="molecule type" value="Genomic_DNA"/>
</dbReference>
<dbReference type="AlphaFoldDB" id="A0A6S6SQH8"/>
<gene>
    <name evidence="2" type="ORF">HELGO_WM5597</name>
</gene>
<name>A0A6S6SQH8_9BACT</name>